<keyword evidence="2" id="KW-1133">Transmembrane helix</keyword>
<accession>U4L010</accession>
<keyword evidence="2" id="KW-0472">Membrane</keyword>
<protein>
    <submittedName>
        <fullName evidence="3">Uncharacterized protein</fullName>
    </submittedName>
</protein>
<dbReference type="Proteomes" id="UP000018144">
    <property type="component" value="Unassembled WGS sequence"/>
</dbReference>
<feature type="region of interest" description="Disordered" evidence="1">
    <location>
        <begin position="87"/>
        <end position="114"/>
    </location>
</feature>
<gene>
    <name evidence="3" type="ORF">PCON_04901</name>
</gene>
<proteinExistence type="predicted"/>
<feature type="compositionally biased region" description="Basic and acidic residues" evidence="1">
    <location>
        <begin position="349"/>
        <end position="364"/>
    </location>
</feature>
<keyword evidence="2" id="KW-0812">Transmembrane</keyword>
<organism evidence="3 4">
    <name type="scientific">Pyronema omphalodes (strain CBS 100304)</name>
    <name type="common">Pyronema confluens</name>
    <dbReference type="NCBI Taxonomy" id="1076935"/>
    <lineage>
        <taxon>Eukaryota</taxon>
        <taxon>Fungi</taxon>
        <taxon>Dikarya</taxon>
        <taxon>Ascomycota</taxon>
        <taxon>Pezizomycotina</taxon>
        <taxon>Pezizomycetes</taxon>
        <taxon>Pezizales</taxon>
        <taxon>Pyronemataceae</taxon>
        <taxon>Pyronema</taxon>
    </lineage>
</organism>
<feature type="compositionally biased region" description="Polar residues" evidence="1">
    <location>
        <begin position="222"/>
        <end position="239"/>
    </location>
</feature>
<dbReference type="AlphaFoldDB" id="U4L010"/>
<sequence length="606" mass="65696">MYATIIKLNTLHNDSDGSTVINRRSWRKTRLKVSNVHSSLLNSTNEAIGQKIGDEVTTNMSMEDEGPEGHEHKVGEMRIMKRHENIQKPDGDEFGRHTTKGNPEAGKDKISTSTATTITPSTLSEFLKHGSNHSSTDPTLYSDKSSADTPLYSEFRDSVDSSPAKANLIVMVCAAIVGVIVIFAVIFFALRYWKQSQEQGTEEEEEEAKKRHMSAMPVLANHTSHFPRSNSSDTESGIRQSVWKETRGNEQTGGSFAERMSVRISKRFNSRISIFSTSGDIESQSQIPPGPQAQAPQPYDWSQLAALNTSHMGVHPGTLVSVPITSPPLGNSFDSNFGYLETTRSTPELNDKHTTWPERRRGDGPDGITIPPPGSSSSYSSTYSSTYSSPYSSRPGTPTPNPSASRPLTPIQKPKFKSSSSPKSSSKGKGKAKFSPSRSNLSPSKPSKLRNDTKATPASPVQAPILEQDVFDSLPYRYDPVSPISPCDEAVTPAMKAAYDDTASVYSVASSVASVNSYLMPGLSPAPSQSSLIKTPKSSRIPFAASKACVTKIVDFYTPVTCFGSVENVITFVFEISYGFCFVNFPASFDSPVGVSAVAYFAAAVD</sequence>
<evidence type="ECO:0000256" key="2">
    <source>
        <dbReference type="SAM" id="Phobius"/>
    </source>
</evidence>
<feature type="region of interest" description="Disordered" evidence="1">
    <location>
        <begin position="222"/>
        <end position="255"/>
    </location>
</feature>
<name>U4L010_PYROM</name>
<feature type="region of interest" description="Disordered" evidence="1">
    <location>
        <begin position="126"/>
        <end position="146"/>
    </location>
</feature>
<evidence type="ECO:0000313" key="4">
    <source>
        <dbReference type="Proteomes" id="UP000018144"/>
    </source>
</evidence>
<feature type="compositionally biased region" description="Low complexity" evidence="1">
    <location>
        <begin position="375"/>
        <end position="396"/>
    </location>
</feature>
<feature type="compositionally biased region" description="Basic and acidic residues" evidence="1">
    <location>
        <begin position="87"/>
        <end position="96"/>
    </location>
</feature>
<evidence type="ECO:0000313" key="3">
    <source>
        <dbReference type="EMBL" id="CCX05314.1"/>
    </source>
</evidence>
<feature type="region of interest" description="Disordered" evidence="1">
    <location>
        <begin position="335"/>
        <end position="461"/>
    </location>
</feature>
<keyword evidence="4" id="KW-1185">Reference proteome</keyword>
<reference evidence="3 4" key="1">
    <citation type="journal article" date="2013" name="PLoS Genet.">
        <title>The genome and development-dependent transcriptomes of Pyronema confluens: a window into fungal evolution.</title>
        <authorList>
            <person name="Traeger S."/>
            <person name="Altegoer F."/>
            <person name="Freitag M."/>
            <person name="Gabaldon T."/>
            <person name="Kempken F."/>
            <person name="Kumar A."/>
            <person name="Marcet-Houben M."/>
            <person name="Poggeler S."/>
            <person name="Stajich J.E."/>
            <person name="Nowrousian M."/>
        </authorList>
    </citation>
    <scope>NUCLEOTIDE SEQUENCE [LARGE SCALE GENOMIC DNA]</scope>
    <source>
        <strain evidence="4">CBS 100304</strain>
        <tissue evidence="3">Vegetative mycelium</tissue>
    </source>
</reference>
<feature type="transmembrane region" description="Helical" evidence="2">
    <location>
        <begin position="168"/>
        <end position="190"/>
    </location>
</feature>
<feature type="compositionally biased region" description="Polar residues" evidence="1">
    <location>
        <begin position="132"/>
        <end position="146"/>
    </location>
</feature>
<evidence type="ECO:0000256" key="1">
    <source>
        <dbReference type="SAM" id="MobiDB-lite"/>
    </source>
</evidence>
<dbReference type="EMBL" id="HF935245">
    <property type="protein sequence ID" value="CCX05314.1"/>
    <property type="molecule type" value="Genomic_DNA"/>
</dbReference>